<dbReference type="AlphaFoldDB" id="A0A117NJ04"/>
<proteinExistence type="predicted"/>
<sequence length="37" mass="4329">MKGTTPHFTRSSVPIRMLYLNRHQILWIYHYSLGGGP</sequence>
<gene>
    <name evidence="1" type="ORF">ABT39_MTgene536</name>
</gene>
<dbReference type="EMBL" id="LKAM01000001">
    <property type="protein sequence ID" value="KUM50692.1"/>
    <property type="molecule type" value="Genomic_DNA"/>
</dbReference>
<accession>A0A117NJ04</accession>
<keyword evidence="1" id="KW-0496">Mitochondrion</keyword>
<reference evidence="1" key="1">
    <citation type="journal article" date="2015" name="Genome Biol. Evol.">
        <title>Organellar Genomes of White Spruce (Picea glauca): Assembly and Annotation.</title>
        <authorList>
            <person name="Jackman S.D."/>
            <person name="Warren R.L."/>
            <person name="Gibb E.A."/>
            <person name="Vandervalk B.P."/>
            <person name="Mohamadi H."/>
            <person name="Chu J."/>
            <person name="Raymond A."/>
            <person name="Pleasance S."/>
            <person name="Coope R."/>
            <person name="Wildung M.R."/>
            <person name="Ritland C.E."/>
            <person name="Bousquet J."/>
            <person name="Jones S.J."/>
            <person name="Bohlmann J."/>
            <person name="Birol I."/>
        </authorList>
    </citation>
    <scope>NUCLEOTIDE SEQUENCE [LARGE SCALE GENOMIC DNA]</scope>
    <source>
        <tissue evidence="1">Flushing bud</tissue>
    </source>
</reference>
<evidence type="ECO:0000313" key="1">
    <source>
        <dbReference type="EMBL" id="KUM50692.1"/>
    </source>
</evidence>
<protein>
    <submittedName>
        <fullName evidence="1">Uncharacterized protein</fullName>
    </submittedName>
</protein>
<comment type="caution">
    <text evidence="1">The sequence shown here is derived from an EMBL/GenBank/DDBJ whole genome shotgun (WGS) entry which is preliminary data.</text>
</comment>
<organism evidence="1">
    <name type="scientific">Picea glauca</name>
    <name type="common">White spruce</name>
    <name type="synonym">Pinus glauca</name>
    <dbReference type="NCBI Taxonomy" id="3330"/>
    <lineage>
        <taxon>Eukaryota</taxon>
        <taxon>Viridiplantae</taxon>
        <taxon>Streptophyta</taxon>
        <taxon>Embryophyta</taxon>
        <taxon>Tracheophyta</taxon>
        <taxon>Spermatophyta</taxon>
        <taxon>Pinopsida</taxon>
        <taxon>Pinidae</taxon>
        <taxon>Conifers I</taxon>
        <taxon>Pinales</taxon>
        <taxon>Pinaceae</taxon>
        <taxon>Picea</taxon>
    </lineage>
</organism>
<name>A0A117NJ04_PICGL</name>
<geneLocation type="mitochondrion" evidence="1"/>